<gene>
    <name evidence="2" type="ORF">ElyMa_000156500</name>
</gene>
<dbReference type="EMBL" id="BMAT01000295">
    <property type="protein sequence ID" value="GFR63465.1"/>
    <property type="molecule type" value="Genomic_DNA"/>
</dbReference>
<feature type="compositionally biased region" description="Low complexity" evidence="1">
    <location>
        <begin position="14"/>
        <end position="36"/>
    </location>
</feature>
<evidence type="ECO:0000313" key="3">
    <source>
        <dbReference type="Proteomes" id="UP000762676"/>
    </source>
</evidence>
<accession>A0AAV4ESD8</accession>
<evidence type="ECO:0008006" key="4">
    <source>
        <dbReference type="Google" id="ProtNLM"/>
    </source>
</evidence>
<protein>
    <recommendedName>
        <fullName evidence="4">OAR domain-containing protein</fullName>
    </recommendedName>
</protein>
<dbReference type="Proteomes" id="UP000762676">
    <property type="component" value="Unassembled WGS sequence"/>
</dbReference>
<name>A0AAV4ESD8_9GAST</name>
<organism evidence="2 3">
    <name type="scientific">Elysia marginata</name>
    <dbReference type="NCBI Taxonomy" id="1093978"/>
    <lineage>
        <taxon>Eukaryota</taxon>
        <taxon>Metazoa</taxon>
        <taxon>Spiralia</taxon>
        <taxon>Lophotrochozoa</taxon>
        <taxon>Mollusca</taxon>
        <taxon>Gastropoda</taxon>
        <taxon>Heterobranchia</taxon>
        <taxon>Euthyneura</taxon>
        <taxon>Panpulmonata</taxon>
        <taxon>Sacoglossa</taxon>
        <taxon>Placobranchoidea</taxon>
        <taxon>Plakobranchidae</taxon>
        <taxon>Elysia</taxon>
    </lineage>
</organism>
<dbReference type="AlphaFoldDB" id="A0AAV4ESD8"/>
<evidence type="ECO:0000313" key="2">
    <source>
        <dbReference type="EMBL" id="GFR63465.1"/>
    </source>
</evidence>
<feature type="region of interest" description="Disordered" evidence="1">
    <location>
        <begin position="1"/>
        <end position="97"/>
    </location>
</feature>
<reference evidence="2 3" key="1">
    <citation type="journal article" date="2021" name="Elife">
        <title>Chloroplast acquisition without the gene transfer in kleptoplastic sea slugs, Plakobranchus ocellatus.</title>
        <authorList>
            <person name="Maeda T."/>
            <person name="Takahashi S."/>
            <person name="Yoshida T."/>
            <person name="Shimamura S."/>
            <person name="Takaki Y."/>
            <person name="Nagai Y."/>
            <person name="Toyoda A."/>
            <person name="Suzuki Y."/>
            <person name="Arimoto A."/>
            <person name="Ishii H."/>
            <person name="Satoh N."/>
            <person name="Nishiyama T."/>
            <person name="Hasebe M."/>
            <person name="Maruyama T."/>
            <person name="Minagawa J."/>
            <person name="Obokata J."/>
            <person name="Shigenobu S."/>
        </authorList>
    </citation>
    <scope>NUCLEOTIDE SEQUENCE [LARGE SCALE GENOMIC DNA]</scope>
</reference>
<keyword evidence="3" id="KW-1185">Reference proteome</keyword>
<sequence length="97" mass="10247">MSEASPAGGGSGGRVDSSPPGQANFRQFNARAAMAAAHHRAHIQSSNIDNSNKNNNSNNSNKNNNSNNSNVDNSNKNNNSSNSNIDNSNKNNNSNIY</sequence>
<proteinExistence type="predicted"/>
<comment type="caution">
    <text evidence="2">The sequence shown here is derived from an EMBL/GenBank/DDBJ whole genome shotgun (WGS) entry which is preliminary data.</text>
</comment>
<feature type="compositionally biased region" description="Low complexity" evidence="1">
    <location>
        <begin position="45"/>
        <end position="97"/>
    </location>
</feature>
<evidence type="ECO:0000256" key="1">
    <source>
        <dbReference type="SAM" id="MobiDB-lite"/>
    </source>
</evidence>